<dbReference type="Proteomes" id="UP000315577">
    <property type="component" value="Unassembled WGS sequence"/>
</dbReference>
<organism evidence="1 3">
    <name type="scientific">Tepidimonas ignava</name>
    <dbReference type="NCBI Taxonomy" id="114249"/>
    <lineage>
        <taxon>Bacteria</taxon>
        <taxon>Pseudomonadati</taxon>
        <taxon>Pseudomonadota</taxon>
        <taxon>Betaproteobacteria</taxon>
        <taxon>Burkholderiales</taxon>
        <taxon>Tepidimonas</taxon>
    </lineage>
</organism>
<evidence type="ECO:0000313" key="4">
    <source>
        <dbReference type="Proteomes" id="UP000315577"/>
    </source>
</evidence>
<evidence type="ECO:0000313" key="3">
    <source>
        <dbReference type="Proteomes" id="UP000295536"/>
    </source>
</evidence>
<dbReference type="Proteomes" id="UP000295536">
    <property type="component" value="Unassembled WGS sequence"/>
</dbReference>
<evidence type="ECO:0000313" key="1">
    <source>
        <dbReference type="EMBL" id="TCS97628.1"/>
    </source>
</evidence>
<dbReference type="EMBL" id="SMAH01000008">
    <property type="protein sequence ID" value="TCS97628.1"/>
    <property type="molecule type" value="Genomic_DNA"/>
</dbReference>
<name>A0A4R3LE22_9BURK</name>
<dbReference type="RefSeq" id="WP_165902832.1">
    <property type="nucleotide sequence ID" value="NZ_DAIPFN010000011.1"/>
</dbReference>
<sequence>MNRVIAYIDGFNRRSHQLTQAAHGHFIINETTFRRCQLPQQVQRADGHVLTRPGTWR</sequence>
<dbReference type="AlphaFoldDB" id="A0A4R3LE22"/>
<accession>A0A4R3LE22</accession>
<reference evidence="2 4" key="2">
    <citation type="submission" date="2019-07" db="EMBL/GenBank/DDBJ databases">
        <title>Tepidimonas ignava SPS-1037 draft genome.</title>
        <authorList>
            <person name="Da Costa M.S."/>
            <person name="Froufe H.J.C."/>
            <person name="Egas C."/>
            <person name="Albuquerque L."/>
        </authorList>
    </citation>
    <scope>NUCLEOTIDE SEQUENCE [LARGE SCALE GENOMIC DNA]</scope>
    <source>
        <strain evidence="2 4">SPS-1037</strain>
    </source>
</reference>
<reference evidence="1 3" key="1">
    <citation type="submission" date="2019-03" db="EMBL/GenBank/DDBJ databases">
        <title>Genomic Encyclopedia of Type Strains, Phase IV (KMG-IV): sequencing the most valuable type-strain genomes for metagenomic binning, comparative biology and taxonomic classification.</title>
        <authorList>
            <person name="Goeker M."/>
        </authorList>
    </citation>
    <scope>NUCLEOTIDE SEQUENCE [LARGE SCALE GENOMIC DNA]</scope>
    <source>
        <strain evidence="1 3">DSM 12034</strain>
    </source>
</reference>
<keyword evidence="4" id="KW-1185">Reference proteome</keyword>
<dbReference type="EMBL" id="VJNC01000001">
    <property type="protein sequence ID" value="TSE24097.1"/>
    <property type="molecule type" value="Genomic_DNA"/>
</dbReference>
<comment type="caution">
    <text evidence="1">The sequence shown here is derived from an EMBL/GenBank/DDBJ whole genome shotgun (WGS) entry which is preliminary data.</text>
</comment>
<gene>
    <name evidence="1" type="ORF">EDC36_10834</name>
    <name evidence="2" type="ORF">Tigna_00096</name>
</gene>
<proteinExistence type="predicted"/>
<evidence type="ECO:0000313" key="2">
    <source>
        <dbReference type="EMBL" id="TSE24097.1"/>
    </source>
</evidence>
<protein>
    <submittedName>
        <fullName evidence="1">Uncharacterized protein</fullName>
    </submittedName>
</protein>